<dbReference type="InterPro" id="IPR027417">
    <property type="entry name" value="P-loop_NTPase"/>
</dbReference>
<keyword evidence="1" id="KW-0175">Coiled coil</keyword>
<feature type="domain" description="Calcineurin-like phosphoesterase" evidence="2">
    <location>
        <begin position="35"/>
        <end position="223"/>
    </location>
</feature>
<dbReference type="PANTHER" id="PTHR32114">
    <property type="entry name" value="ABC TRANSPORTER ABCH.3"/>
    <property type="match status" value="1"/>
</dbReference>
<proteinExistence type="predicted"/>
<reference evidence="3" key="1">
    <citation type="submission" date="2018-10" db="EMBL/GenBank/DDBJ databases">
        <title>Hidden diversity of soil giant viruses.</title>
        <authorList>
            <person name="Schulz F."/>
            <person name="Alteio L."/>
            <person name="Goudeau D."/>
            <person name="Ryan E.M."/>
            <person name="Malmstrom R.R."/>
            <person name="Blanchard J."/>
            <person name="Woyke T."/>
        </authorList>
    </citation>
    <scope>NUCLEOTIDE SEQUENCE</scope>
    <source>
        <strain evidence="3">EDV1</strain>
    </source>
</reference>
<feature type="coiled-coil region" evidence="1">
    <location>
        <begin position="620"/>
        <end position="784"/>
    </location>
</feature>
<organism evidence="3">
    <name type="scientific">Edafosvirus sp</name>
    <dbReference type="NCBI Taxonomy" id="2487765"/>
    <lineage>
        <taxon>Viruses</taxon>
        <taxon>Varidnaviria</taxon>
        <taxon>Bamfordvirae</taxon>
        <taxon>Nucleocytoviricota</taxon>
        <taxon>Megaviricetes</taxon>
        <taxon>Imitervirales</taxon>
        <taxon>Mimiviridae</taxon>
        <taxon>Klosneuvirinae</taxon>
    </lineage>
</organism>
<evidence type="ECO:0000313" key="3">
    <source>
        <dbReference type="EMBL" id="AYV78804.1"/>
    </source>
</evidence>
<dbReference type="SUPFAM" id="SSF56300">
    <property type="entry name" value="Metallo-dependent phosphatases"/>
    <property type="match status" value="1"/>
</dbReference>
<dbReference type="PANTHER" id="PTHR32114:SF2">
    <property type="entry name" value="ABC TRANSPORTER ABCH.3"/>
    <property type="match status" value="1"/>
</dbReference>
<gene>
    <name evidence="3" type="ORF">Edafosvirus35_1</name>
</gene>
<dbReference type="Pfam" id="PF00149">
    <property type="entry name" value="Metallophos"/>
    <property type="match status" value="1"/>
</dbReference>
<name>A0A3G4ZWS6_9VIRU</name>
<dbReference type="InterPro" id="IPR029052">
    <property type="entry name" value="Metallo-depent_PP-like"/>
</dbReference>
<dbReference type="SUPFAM" id="SSF52540">
    <property type="entry name" value="P-loop containing nucleoside triphosphate hydrolases"/>
    <property type="match status" value="1"/>
</dbReference>
<sequence length="1234" mass="144232">MSVKKHILPSKGKIIINDNDNNNIILKNTDQTIEKIYHMADIHIRIETDRHVEYKEVFDNLYDEIRKDSDNAIIVICGDILHSRIILRPECVSLTKDFFTNLASITDLFLIPGNHDCNMSNSQAMDSLHSIIQNLNTKNKIYLLKENGNYEYENIIFGVTSLFSEKVTKPLDKIKNKIQIALYHGQVYGSSYFNDIKPNKEDVDFIMSDFKNYDLVLLGDIHKRQFIDKNKTIAYSSSLIQQNYGETIAGHGIIKWNLETLKGTPIDIKNDYGFITFEVKNNNNKKIDVVCDEIDLMPSKPRIRINYYDLTYDELKKIQDKITKKYNPIELIANKQIYDNNISINYNIDNKKIQLSEIKDAPSVIKIIADHIQKNKIDIQDDMIKKINDEIKISINKCDKLYSSNSIKDIKIKKLHFENIFAYGPNNLINFNKCKNIIGLVAPNHYGKSSIIDIIEYSIYGNTSRTKYKNDIINNKSKNYNTVIEFAIGTDNYIIERTGVKKNKINVTEKIILTKNDEVISSEMKNATNDNIRDIVGDENEFMFISTMLQKDYGFVDMSDNERVTLLRKLFKLDIFKNILDVSKNELGSMYNKIADVKNDIDELKKVLADKNDCDFVADNQKLSHKKTKLEREMMGILKENIKIKLKLVELEKKNELLTTQNVTVDEMERNIRRKSKLSKRSDELNDEINEIKDKLSSINLEDGEAIEINYKKIVDENSKKLKRNRKELDNLLTRLTKIDKSESQLVKERDKLNKNKANVCAQLKDNESEIKKLKNKIVVMDSDGYESYEDVEKESNNHSSLFDELSMVKQEYKTMKLKRTENSERQKGLEDFEYNIDCKQCMKNPNIIEKIKCNKLAEKIEDDINQLKKKIKKLEEQIKNKQIYVDKWNEWKKINSDNKEINREIDELTNKVKLLNKENEINEMKLNEVDVLIDKMDENKTIQLDIDKVRNNNKELENYRDEEYDNYIALKQEKDKLEKQLNDINSKLIDNTNELKKVTNDLNIYKDSQDDIMEYEKLKLLVENNELKNNELTNKVQEIGKEIDANNKEICSRQIYEKQLEDFESKLKVNQDKKDIHEKIKMLLDKGGLIDTLMDTHVIPQIQISINEILSLITDFTIDICRTNNIIKIYKKEGAKLININLVSGFERFIINLAFKITLAKQNTNLRTNYLIIDEGFSCCDEQNSANIKNIFEYVRKNYDFCLLISHLDNIKMICDNSINISKNDGFSQIYHK</sequence>
<evidence type="ECO:0000256" key="1">
    <source>
        <dbReference type="SAM" id="Coils"/>
    </source>
</evidence>
<accession>A0A3G4ZWS6</accession>
<dbReference type="Gene3D" id="3.60.21.10">
    <property type="match status" value="1"/>
</dbReference>
<dbReference type="Gene3D" id="3.40.50.300">
    <property type="entry name" value="P-loop containing nucleotide triphosphate hydrolases"/>
    <property type="match status" value="2"/>
</dbReference>
<dbReference type="InterPro" id="IPR004843">
    <property type="entry name" value="Calcineurin-like_PHP"/>
</dbReference>
<feature type="coiled-coil region" evidence="1">
    <location>
        <begin position="851"/>
        <end position="1074"/>
    </location>
</feature>
<dbReference type="EMBL" id="MK072100">
    <property type="protein sequence ID" value="AYV78804.1"/>
    <property type="molecule type" value="Genomic_DNA"/>
</dbReference>
<dbReference type="GO" id="GO:0006302">
    <property type="term" value="P:double-strand break repair"/>
    <property type="evidence" value="ECO:0007669"/>
    <property type="project" value="InterPro"/>
</dbReference>
<dbReference type="GO" id="GO:0016887">
    <property type="term" value="F:ATP hydrolysis activity"/>
    <property type="evidence" value="ECO:0007669"/>
    <property type="project" value="InterPro"/>
</dbReference>
<evidence type="ECO:0000259" key="2">
    <source>
        <dbReference type="Pfam" id="PF00149"/>
    </source>
</evidence>
<protein>
    <submittedName>
        <fullName evidence="3">Putative DNA repair protein</fullName>
    </submittedName>
</protein>